<keyword evidence="2" id="KW-1133">Transmembrane helix</keyword>
<feature type="compositionally biased region" description="Basic and acidic residues" evidence="1">
    <location>
        <begin position="9"/>
        <end position="18"/>
    </location>
</feature>
<keyword evidence="2" id="KW-0812">Transmembrane</keyword>
<evidence type="ECO:0000256" key="2">
    <source>
        <dbReference type="SAM" id="Phobius"/>
    </source>
</evidence>
<dbReference type="Pfam" id="PF13399">
    <property type="entry name" value="LytR_C"/>
    <property type="match status" value="1"/>
</dbReference>
<protein>
    <submittedName>
        <fullName evidence="4">LytR C-terminal domain-containing protein</fullName>
    </submittedName>
</protein>
<feature type="region of interest" description="Disordered" evidence="1">
    <location>
        <begin position="1"/>
        <end position="28"/>
    </location>
</feature>
<feature type="transmembrane region" description="Helical" evidence="2">
    <location>
        <begin position="38"/>
        <end position="56"/>
    </location>
</feature>
<dbReference type="Gene3D" id="3.30.70.2390">
    <property type="match status" value="1"/>
</dbReference>
<dbReference type="RefSeq" id="WP_284875291.1">
    <property type="nucleotide sequence ID" value="NZ_CP126970.1"/>
</dbReference>
<organism evidence="4 5">
    <name type="scientific">Corynebacterium suedekumii</name>
    <dbReference type="NCBI Taxonomy" id="3049801"/>
    <lineage>
        <taxon>Bacteria</taxon>
        <taxon>Bacillati</taxon>
        <taxon>Actinomycetota</taxon>
        <taxon>Actinomycetes</taxon>
        <taxon>Mycobacteriales</taxon>
        <taxon>Corynebacteriaceae</taxon>
        <taxon>Corynebacterium</taxon>
    </lineage>
</organism>
<keyword evidence="5" id="KW-1185">Reference proteome</keyword>
<dbReference type="EMBL" id="CP126970">
    <property type="protein sequence ID" value="WIM70711.1"/>
    <property type="molecule type" value="Genomic_DNA"/>
</dbReference>
<feature type="domain" description="LytR/CpsA/Psr regulator C-terminal" evidence="3">
    <location>
        <begin position="137"/>
        <end position="225"/>
    </location>
</feature>
<proteinExistence type="predicted"/>
<dbReference type="InterPro" id="IPR027381">
    <property type="entry name" value="LytR/CpsA/Psr_C"/>
</dbReference>
<evidence type="ECO:0000313" key="4">
    <source>
        <dbReference type="EMBL" id="WIM70711.1"/>
    </source>
</evidence>
<feature type="compositionally biased region" description="Low complexity" evidence="1">
    <location>
        <begin position="65"/>
        <end position="86"/>
    </location>
</feature>
<gene>
    <name evidence="4" type="ORF">QP029_02455</name>
</gene>
<evidence type="ECO:0000259" key="3">
    <source>
        <dbReference type="Pfam" id="PF13399"/>
    </source>
</evidence>
<accession>A0ABY8VM27</accession>
<dbReference type="Proteomes" id="UP001238805">
    <property type="component" value="Chromosome"/>
</dbReference>
<name>A0ABY8VM27_9CORY</name>
<feature type="region of interest" description="Disordered" evidence="1">
    <location>
        <begin position="64"/>
        <end position="135"/>
    </location>
</feature>
<evidence type="ECO:0000256" key="1">
    <source>
        <dbReference type="SAM" id="MobiDB-lite"/>
    </source>
</evidence>
<keyword evidence="2" id="KW-0472">Membrane</keyword>
<sequence>MTHVNQDNQDPRDDHDQPTTDGSTAAGGGAGAGLPLRGLAMVLIAVAVLLGLWGLYAMTRDDSGDTAADAPAEETTVAATETAPAESTEEPADLERAEESGEAEQSDEADRPGESADAPVPAPAPTGGADGADEPARLHVLNNSTVPNLANDVATTLDDQGYDVGEVGNLADQILPENTVYFQPGNPDAEQRARELADRVRGVAREYDPVLPAETDGRNDITLVLVNQVAL</sequence>
<evidence type="ECO:0000313" key="5">
    <source>
        <dbReference type="Proteomes" id="UP001238805"/>
    </source>
</evidence>
<reference evidence="4 5" key="1">
    <citation type="submission" date="2023-05" db="EMBL/GenBank/DDBJ databases">
        <title>Corynebacterium suedekumii sp. nov. and Corynebacterium breve sp. nov. isolated from raw cow's milk.</title>
        <authorList>
            <person name="Baer M.K."/>
            <person name="Mehl L."/>
            <person name="Hellmuth R."/>
            <person name="Marke G."/>
            <person name="Lipski A."/>
        </authorList>
    </citation>
    <scope>NUCLEOTIDE SEQUENCE [LARGE SCALE GENOMIC DNA]</scope>
    <source>
        <strain evidence="4 5">LM112</strain>
    </source>
</reference>